<comment type="caution">
    <text evidence="5">The sequence shown here is derived from an EMBL/GenBank/DDBJ whole genome shotgun (WGS) entry which is preliminary data.</text>
</comment>
<protein>
    <submittedName>
        <fullName evidence="5">Uncharacterized protein</fullName>
    </submittedName>
</protein>
<proteinExistence type="inferred from homology"/>
<dbReference type="PANTHER" id="PTHR10009:SF11">
    <property type="entry name" value="RH54244P"/>
    <property type="match status" value="1"/>
</dbReference>
<dbReference type="GO" id="GO:0005576">
    <property type="term" value="C:extracellular region"/>
    <property type="evidence" value="ECO:0007669"/>
    <property type="project" value="UniProtKB-SubCell"/>
</dbReference>
<sequence>MALWSPTARWYPPSGLMWTSVTGSGSWIMESAICQTIVFLWTGNGSPLFHNVSSAICTADVKQVTQPSVLVFNLRTDELLKKFILNETVLRDSSVLTSIAVEIVGKDCARSKSYAYITDMGSNAIIVYSMHDDDAWRVENHYFHFDPHAGIYKVGGIDFYWSDGVSSGALSQPKKDGFAKMV</sequence>
<keyword evidence="3" id="KW-0964">Secreted</keyword>
<dbReference type="InterPro" id="IPR017996">
    <property type="entry name" value="MRJP/yellow-related"/>
</dbReference>
<name>A0A922MRF3_SPOEX</name>
<organism evidence="5 6">
    <name type="scientific">Spodoptera exigua</name>
    <name type="common">Beet armyworm</name>
    <name type="synonym">Noctua fulgens</name>
    <dbReference type="NCBI Taxonomy" id="7107"/>
    <lineage>
        <taxon>Eukaryota</taxon>
        <taxon>Metazoa</taxon>
        <taxon>Ecdysozoa</taxon>
        <taxon>Arthropoda</taxon>
        <taxon>Hexapoda</taxon>
        <taxon>Insecta</taxon>
        <taxon>Pterygota</taxon>
        <taxon>Neoptera</taxon>
        <taxon>Endopterygota</taxon>
        <taxon>Lepidoptera</taxon>
        <taxon>Glossata</taxon>
        <taxon>Ditrysia</taxon>
        <taxon>Noctuoidea</taxon>
        <taxon>Noctuidae</taxon>
        <taxon>Amphipyrinae</taxon>
        <taxon>Spodoptera</taxon>
    </lineage>
</organism>
<dbReference type="PANTHER" id="PTHR10009">
    <property type="entry name" value="PROTEIN YELLOW-RELATED"/>
    <property type="match status" value="1"/>
</dbReference>
<comment type="subcellular location">
    <subcellularLocation>
        <location evidence="1">Secreted</location>
    </subcellularLocation>
</comment>
<keyword evidence="4" id="KW-0732">Signal</keyword>
<dbReference type="InterPro" id="IPR011042">
    <property type="entry name" value="6-blade_b-propeller_TolB-like"/>
</dbReference>
<dbReference type="Gene3D" id="2.120.10.30">
    <property type="entry name" value="TolB, C-terminal domain"/>
    <property type="match status" value="1"/>
</dbReference>
<evidence type="ECO:0000256" key="1">
    <source>
        <dbReference type="ARBA" id="ARBA00004613"/>
    </source>
</evidence>
<evidence type="ECO:0000256" key="4">
    <source>
        <dbReference type="ARBA" id="ARBA00022729"/>
    </source>
</evidence>
<dbReference type="Pfam" id="PF03022">
    <property type="entry name" value="MRJP"/>
    <property type="match status" value="1"/>
</dbReference>
<evidence type="ECO:0000313" key="6">
    <source>
        <dbReference type="Proteomes" id="UP000814243"/>
    </source>
</evidence>
<reference evidence="5" key="1">
    <citation type="journal article" date="2021" name="G3 (Bethesda)">
        <title>Genome and transcriptome analysis of the beet armyworm Spodoptera exigua reveals targets for pest control. .</title>
        <authorList>
            <person name="Simon S."/>
            <person name="Breeschoten T."/>
            <person name="Jansen H.J."/>
            <person name="Dirks R.P."/>
            <person name="Schranz M.E."/>
            <person name="Ros V.I.D."/>
        </authorList>
    </citation>
    <scope>NUCLEOTIDE SEQUENCE</scope>
    <source>
        <strain evidence="5">TB_SE_WUR_2020</strain>
    </source>
</reference>
<evidence type="ECO:0000256" key="3">
    <source>
        <dbReference type="ARBA" id="ARBA00022525"/>
    </source>
</evidence>
<gene>
    <name evidence="5" type="ORF">HF086_017840</name>
</gene>
<dbReference type="Proteomes" id="UP000814243">
    <property type="component" value="Unassembled WGS sequence"/>
</dbReference>
<comment type="similarity">
    <text evidence="2">Belongs to the major royal jelly protein family.</text>
</comment>
<evidence type="ECO:0000256" key="2">
    <source>
        <dbReference type="ARBA" id="ARBA00009127"/>
    </source>
</evidence>
<evidence type="ECO:0000313" key="5">
    <source>
        <dbReference type="EMBL" id="KAH9641504.1"/>
    </source>
</evidence>
<accession>A0A922MRF3</accession>
<dbReference type="EMBL" id="JACEFF010000230">
    <property type="protein sequence ID" value="KAH9641504.1"/>
    <property type="molecule type" value="Genomic_DNA"/>
</dbReference>
<dbReference type="AlphaFoldDB" id="A0A922MRF3"/>